<protein>
    <submittedName>
        <fullName evidence="2">Uncharacterized protein</fullName>
    </submittedName>
</protein>
<dbReference type="EMBL" id="AMCI01007739">
    <property type="protein sequence ID" value="EJW92126.1"/>
    <property type="molecule type" value="Genomic_DNA"/>
</dbReference>
<organism evidence="2">
    <name type="scientific">gut metagenome</name>
    <dbReference type="NCBI Taxonomy" id="749906"/>
    <lineage>
        <taxon>unclassified sequences</taxon>
        <taxon>metagenomes</taxon>
        <taxon>organismal metagenomes</taxon>
    </lineage>
</organism>
<proteinExistence type="predicted"/>
<dbReference type="AlphaFoldDB" id="J9FB55"/>
<gene>
    <name evidence="2" type="ORF">EVA_19761</name>
</gene>
<feature type="region of interest" description="Disordered" evidence="1">
    <location>
        <begin position="1"/>
        <end position="29"/>
    </location>
</feature>
<name>J9FB55_9ZZZZ</name>
<comment type="caution">
    <text evidence="2">The sequence shown here is derived from an EMBL/GenBank/DDBJ whole genome shotgun (WGS) entry which is preliminary data.</text>
</comment>
<evidence type="ECO:0000256" key="1">
    <source>
        <dbReference type="SAM" id="MobiDB-lite"/>
    </source>
</evidence>
<sequence>MVDEEMSYARNVATPGKDERNQSGCQHGPLHRTAYEEQTEDKEEAHDGTYIDRSYGTWLFAPVARDAGRIGLEDGGQILHLVEIGVVGFCRIGVKHAFTGTASLEVGNHQCKGLADAIAPARDIIIVQSIGRIGFGLTARCWQWCQFRLSTHRFLGIGIGMVDIAEIGGYAQDACYRNHSCSFQPLGRSQAAERPGSLNIVLLFGRRVEESRYSEGSSHAEHDEEEVVAHLNMVGENLQGSKQGHDRPAP</sequence>
<reference evidence="2" key="1">
    <citation type="journal article" date="2012" name="PLoS ONE">
        <title>Gene sets for utilization of primary and secondary nutrition supplies in the distal gut of endangered iberian lynx.</title>
        <authorList>
            <person name="Alcaide M."/>
            <person name="Messina E."/>
            <person name="Richter M."/>
            <person name="Bargiela R."/>
            <person name="Peplies J."/>
            <person name="Huws S.A."/>
            <person name="Newbold C.J."/>
            <person name="Golyshin P.N."/>
            <person name="Simon M.A."/>
            <person name="Lopez G."/>
            <person name="Yakimov M.M."/>
            <person name="Ferrer M."/>
        </authorList>
    </citation>
    <scope>NUCLEOTIDE SEQUENCE</scope>
</reference>
<evidence type="ECO:0000313" key="2">
    <source>
        <dbReference type="EMBL" id="EJW92126.1"/>
    </source>
</evidence>
<accession>J9FB55</accession>